<dbReference type="Pfam" id="PF03734">
    <property type="entry name" value="YkuD"/>
    <property type="match status" value="1"/>
</dbReference>
<evidence type="ECO:0000256" key="3">
    <source>
        <dbReference type="ARBA" id="ARBA00022679"/>
    </source>
</evidence>
<evidence type="ECO:0000313" key="11">
    <source>
        <dbReference type="EMBL" id="PIO45101.1"/>
    </source>
</evidence>
<dbReference type="GO" id="GO:0071555">
    <property type="term" value="P:cell wall organization"/>
    <property type="evidence" value="ECO:0007669"/>
    <property type="project" value="UniProtKB-UniRule"/>
</dbReference>
<dbReference type="InterPro" id="IPR005490">
    <property type="entry name" value="LD_TPept_cat_dom"/>
</dbReference>
<dbReference type="PANTHER" id="PTHR30582">
    <property type="entry name" value="L,D-TRANSPEPTIDASE"/>
    <property type="match status" value="1"/>
</dbReference>
<sequence>MASYHYSLFGMLLVASAGALVPVSGQAAEIATPAVSDQASYDVAQLFEPRERRPRREAYRAYFDEYGRKVTVDRRGRIVSVEEPQNDQSSDYFPDAPQDPYDTGVIPQDPYGGPSDSYEQQSALPSERDYGSVDRQPLPPANGESDLMPSDPNFIEPGAPTDGFTDAPQQEQIPVHPNPAPTVELPKGQGAKAKIAAIQVLLDRIGVSPGVIDGHKGGNVDKAVAAFEEMTGQKFDPLNEEGINASLEQTGGPAFVSYTITSEDAAYPFVASIPEDYSHKAQLERMAFTSVTEMLAERFHMDENYLKEINPGVDFNTPGVAVQVASTGQNAGGAVTRIIADKGRKQVRGYNAEGKLIVAYPATIGSTDTPSPSGTVQVERIALNPNYTYNPKINFKQGENNSVLTIPPGPNGPVGTVWIALSKPTYGIHGTPEPSKIGKTNSHGCVRLTNWDATELSKLVQKGVTVEFQE</sequence>
<dbReference type="PANTHER" id="PTHR30582:SF30">
    <property type="entry name" value="BLR4375 PROTEIN"/>
    <property type="match status" value="1"/>
</dbReference>
<evidence type="ECO:0000259" key="10">
    <source>
        <dbReference type="PROSITE" id="PS52029"/>
    </source>
</evidence>
<dbReference type="AlphaFoldDB" id="A0A2N9W033"/>
<comment type="caution">
    <text evidence="11">The sequence shown here is derived from an EMBL/GenBank/DDBJ whole genome shotgun (WGS) entry which is preliminary data.</text>
</comment>
<name>A0A2N9W033_9HYPH</name>
<feature type="active site" description="Nucleophile" evidence="7">
    <location>
        <position position="445"/>
    </location>
</feature>
<dbReference type="Gene3D" id="2.40.440.10">
    <property type="entry name" value="L,D-transpeptidase catalytic domain-like"/>
    <property type="match status" value="1"/>
</dbReference>
<evidence type="ECO:0000256" key="5">
    <source>
        <dbReference type="ARBA" id="ARBA00022984"/>
    </source>
</evidence>
<feature type="chain" id="PRO_5014776878" evidence="9">
    <location>
        <begin position="28"/>
        <end position="470"/>
    </location>
</feature>
<dbReference type="CDD" id="cd16913">
    <property type="entry name" value="YkuD_like"/>
    <property type="match status" value="1"/>
</dbReference>
<comment type="similarity">
    <text evidence="2">Belongs to the YkuD family.</text>
</comment>
<dbReference type="GO" id="GO:0018104">
    <property type="term" value="P:peptidoglycan-protein cross-linking"/>
    <property type="evidence" value="ECO:0007669"/>
    <property type="project" value="TreeGrafter"/>
</dbReference>
<keyword evidence="9" id="KW-0732">Signal</keyword>
<keyword evidence="6 7" id="KW-0961">Cell wall biogenesis/degradation</keyword>
<keyword evidence="12" id="KW-1185">Reference proteome</keyword>
<evidence type="ECO:0000256" key="8">
    <source>
        <dbReference type="SAM" id="MobiDB-lite"/>
    </source>
</evidence>
<reference evidence="11 12" key="1">
    <citation type="journal article" date="2017" name="Int J Environ Stud">
        <title>Does the Miocene-Pliocene relict legume Oxytropis triphylla form nitrogen-fixing nodules with a combination of bacterial strains?</title>
        <authorList>
            <person name="Safronova V."/>
            <person name="Belimov A."/>
            <person name="Sazanova A."/>
            <person name="Kuznetsova I."/>
            <person name="Popova J."/>
            <person name="Andronov E."/>
            <person name="Verkhozina A."/>
            <person name="Tikhonovich I."/>
        </authorList>
    </citation>
    <scope>NUCLEOTIDE SEQUENCE [LARGE SCALE GENOMIC DNA]</scope>
    <source>
        <strain evidence="11 12">Tri-38</strain>
    </source>
</reference>
<feature type="domain" description="L,D-TPase catalytic" evidence="10">
    <location>
        <begin position="336"/>
        <end position="469"/>
    </location>
</feature>
<comment type="pathway">
    <text evidence="1 7">Cell wall biogenesis; peptidoglycan biosynthesis.</text>
</comment>
<evidence type="ECO:0000256" key="7">
    <source>
        <dbReference type="PROSITE-ProRule" id="PRU01373"/>
    </source>
</evidence>
<protein>
    <submittedName>
        <fullName evidence="11">Transpeptidase</fullName>
    </submittedName>
</protein>
<evidence type="ECO:0000256" key="2">
    <source>
        <dbReference type="ARBA" id="ARBA00005992"/>
    </source>
</evidence>
<dbReference type="SUPFAM" id="SSF141523">
    <property type="entry name" value="L,D-transpeptidase catalytic domain-like"/>
    <property type="match status" value="1"/>
</dbReference>
<proteinExistence type="inferred from homology"/>
<organism evidence="11 12">
    <name type="scientific">Phyllobacterium zundukense</name>
    <dbReference type="NCBI Taxonomy" id="1867719"/>
    <lineage>
        <taxon>Bacteria</taxon>
        <taxon>Pseudomonadati</taxon>
        <taxon>Pseudomonadota</taxon>
        <taxon>Alphaproteobacteria</taxon>
        <taxon>Hyphomicrobiales</taxon>
        <taxon>Phyllobacteriaceae</taxon>
        <taxon>Phyllobacterium</taxon>
    </lineage>
</organism>
<gene>
    <name evidence="11" type="ORF">B5P45_08625</name>
</gene>
<evidence type="ECO:0000256" key="6">
    <source>
        <dbReference type="ARBA" id="ARBA00023316"/>
    </source>
</evidence>
<dbReference type="GO" id="GO:0005576">
    <property type="term" value="C:extracellular region"/>
    <property type="evidence" value="ECO:0007669"/>
    <property type="project" value="TreeGrafter"/>
</dbReference>
<keyword evidence="4 7" id="KW-0133">Cell shape</keyword>
<keyword evidence="5 7" id="KW-0573">Peptidoglycan synthesis</keyword>
<accession>A0A2N9W033</accession>
<evidence type="ECO:0000256" key="4">
    <source>
        <dbReference type="ARBA" id="ARBA00022960"/>
    </source>
</evidence>
<feature type="signal peptide" evidence="9">
    <location>
        <begin position="1"/>
        <end position="27"/>
    </location>
</feature>
<dbReference type="GO" id="GO:0016740">
    <property type="term" value="F:transferase activity"/>
    <property type="evidence" value="ECO:0007669"/>
    <property type="project" value="UniProtKB-KW"/>
</dbReference>
<dbReference type="GO" id="GO:0008360">
    <property type="term" value="P:regulation of cell shape"/>
    <property type="evidence" value="ECO:0007669"/>
    <property type="project" value="UniProtKB-UniRule"/>
</dbReference>
<evidence type="ECO:0000256" key="1">
    <source>
        <dbReference type="ARBA" id="ARBA00004752"/>
    </source>
</evidence>
<dbReference type="PROSITE" id="PS52029">
    <property type="entry name" value="LD_TPASE"/>
    <property type="match status" value="1"/>
</dbReference>
<dbReference type="InterPro" id="IPR050979">
    <property type="entry name" value="LD-transpeptidase"/>
</dbReference>
<evidence type="ECO:0000256" key="9">
    <source>
        <dbReference type="SAM" id="SignalP"/>
    </source>
</evidence>
<evidence type="ECO:0000313" key="12">
    <source>
        <dbReference type="Proteomes" id="UP000232163"/>
    </source>
</evidence>
<dbReference type="Proteomes" id="UP000232163">
    <property type="component" value="Unassembled WGS sequence"/>
</dbReference>
<dbReference type="InterPro" id="IPR038063">
    <property type="entry name" value="Transpep_catalytic_dom"/>
</dbReference>
<dbReference type="GO" id="GO:0071972">
    <property type="term" value="F:peptidoglycan L,D-transpeptidase activity"/>
    <property type="evidence" value="ECO:0007669"/>
    <property type="project" value="TreeGrafter"/>
</dbReference>
<dbReference type="UniPathway" id="UPA00219"/>
<keyword evidence="3" id="KW-0808">Transferase</keyword>
<feature type="region of interest" description="Disordered" evidence="8">
    <location>
        <begin position="77"/>
        <end position="152"/>
    </location>
</feature>
<dbReference type="EMBL" id="MZMT01000023">
    <property type="protein sequence ID" value="PIO45101.1"/>
    <property type="molecule type" value="Genomic_DNA"/>
</dbReference>
<feature type="active site" description="Proton donor/acceptor" evidence="7">
    <location>
        <position position="429"/>
    </location>
</feature>
<dbReference type="OrthoDB" id="9787225at2"/>